<dbReference type="InterPro" id="IPR004437">
    <property type="entry name" value="ParB/RepB/Spo0J"/>
</dbReference>
<name>A0A0R2KRI4_9LACO</name>
<evidence type="ECO:0000256" key="8">
    <source>
        <dbReference type="SAM" id="MobiDB-lite"/>
    </source>
</evidence>
<feature type="region of interest" description="Disordered" evidence="8">
    <location>
        <begin position="286"/>
        <end position="315"/>
    </location>
</feature>
<dbReference type="PANTHER" id="PTHR33375">
    <property type="entry name" value="CHROMOSOME-PARTITIONING PROTEIN PARB-RELATED"/>
    <property type="match status" value="1"/>
</dbReference>
<dbReference type="Gene3D" id="1.10.10.2830">
    <property type="match status" value="1"/>
</dbReference>
<dbReference type="InterPro" id="IPR003115">
    <property type="entry name" value="ParB_N"/>
</dbReference>
<dbReference type="FunFam" id="1.10.10.2830:FF:000001">
    <property type="entry name" value="Chromosome partitioning protein ParB"/>
    <property type="match status" value="1"/>
</dbReference>
<dbReference type="NCBIfam" id="TIGR00180">
    <property type="entry name" value="parB_part"/>
    <property type="match status" value="1"/>
</dbReference>
<keyword evidence="5 10" id="KW-0238">DNA-binding</keyword>
<feature type="domain" description="ParB-like N-terminal" evidence="9">
    <location>
        <begin position="23"/>
        <end position="115"/>
    </location>
</feature>
<keyword evidence="3" id="KW-0963">Cytoplasm</keyword>
<comment type="subcellular location">
    <subcellularLocation>
        <location evidence="1">Cytoplasm</location>
        <location evidence="1">Nucleoid</location>
    </subcellularLocation>
</comment>
<dbReference type="PANTHER" id="PTHR33375:SF8">
    <property type="entry name" value="NUCLEOID OCCLUSION PROTEIN"/>
    <property type="match status" value="1"/>
</dbReference>
<evidence type="ECO:0000256" key="5">
    <source>
        <dbReference type="ARBA" id="ARBA00023125"/>
    </source>
</evidence>
<dbReference type="Pfam" id="PF17762">
    <property type="entry name" value="HTH_ParB"/>
    <property type="match status" value="1"/>
</dbReference>
<dbReference type="GO" id="GO:0003677">
    <property type="term" value="F:DNA binding"/>
    <property type="evidence" value="ECO:0007669"/>
    <property type="project" value="UniProtKB-KW"/>
</dbReference>
<dbReference type="FunFam" id="3.90.1530.30:FF:000001">
    <property type="entry name" value="Chromosome partitioning protein ParB"/>
    <property type="match status" value="1"/>
</dbReference>
<dbReference type="CDD" id="cd16393">
    <property type="entry name" value="SPO0J_N"/>
    <property type="match status" value="1"/>
</dbReference>
<dbReference type="SUPFAM" id="SSF109709">
    <property type="entry name" value="KorB DNA-binding domain-like"/>
    <property type="match status" value="1"/>
</dbReference>
<dbReference type="Gene3D" id="3.90.1530.30">
    <property type="match status" value="1"/>
</dbReference>
<proteinExistence type="inferred from homology"/>
<sequence length="315" mass="35721">MAWSFFKGNKNEEVTTNEQSKVQELPLSQIIPNQYQPRRVFSDESIKELADTIDKHGLLQPIIVRRAQGETTQYEIIAGERRFRAITSLKWENIPAIIKEMDDTQAASLAVIENLQREGLTAIEEAQAYQNLMDLNQMTQVELGRAIGKSQSFVANKMRLLKLAPAVQRVMLKRKISERHGRCLVGLPDAQQVEIMKEIIAKNLSVKETEAVVKEIKNTKKKPTKKTPKKKKVVQGKAKDTRLAVNTIKKSLKLITDNGFEVKTTEEKHPEFHRIIIDIPIEKPAEKKTPAKKVTKKKAAPKKATAKKTVKKSDQ</sequence>
<dbReference type="OrthoDB" id="9802051at2"/>
<dbReference type="GO" id="GO:0045881">
    <property type="term" value="P:positive regulation of sporulation resulting in formation of a cellular spore"/>
    <property type="evidence" value="ECO:0007669"/>
    <property type="project" value="TreeGrafter"/>
</dbReference>
<dbReference type="NCBIfam" id="TIGR04285">
    <property type="entry name" value="nucleoid_noc"/>
    <property type="match status" value="1"/>
</dbReference>
<comment type="caution">
    <text evidence="10">The sequence shown here is derived from an EMBL/GenBank/DDBJ whole genome shotgun (WGS) entry which is preliminary data.</text>
</comment>
<dbReference type="SMART" id="SM00470">
    <property type="entry name" value="ParB"/>
    <property type="match status" value="1"/>
</dbReference>
<evidence type="ECO:0000313" key="10">
    <source>
        <dbReference type="EMBL" id="KRN89548.1"/>
    </source>
</evidence>
<evidence type="ECO:0000256" key="6">
    <source>
        <dbReference type="ARBA" id="ARBA00023210"/>
    </source>
</evidence>
<evidence type="ECO:0000256" key="3">
    <source>
        <dbReference type="ARBA" id="ARBA00022490"/>
    </source>
</evidence>
<dbReference type="InterPro" id="IPR050336">
    <property type="entry name" value="Chromosome_partition/occlusion"/>
</dbReference>
<dbReference type="STRING" id="1122146.IV53_GL001226"/>
<dbReference type="Proteomes" id="UP000051500">
    <property type="component" value="Unassembled WGS sequence"/>
</dbReference>
<evidence type="ECO:0000259" key="9">
    <source>
        <dbReference type="SMART" id="SM00470"/>
    </source>
</evidence>
<dbReference type="GO" id="GO:0009295">
    <property type="term" value="C:nucleoid"/>
    <property type="evidence" value="ECO:0007669"/>
    <property type="project" value="UniProtKB-SubCell"/>
</dbReference>
<dbReference type="GO" id="GO:0005694">
    <property type="term" value="C:chromosome"/>
    <property type="evidence" value="ECO:0007669"/>
    <property type="project" value="TreeGrafter"/>
</dbReference>
<dbReference type="GO" id="GO:0000917">
    <property type="term" value="P:division septum assembly"/>
    <property type="evidence" value="ECO:0007669"/>
    <property type="project" value="UniProtKB-KW"/>
</dbReference>
<dbReference type="InterPro" id="IPR041468">
    <property type="entry name" value="HTH_ParB/Spo0J"/>
</dbReference>
<gene>
    <name evidence="10" type="ORF">IV53_GL001226</name>
</gene>
<feature type="compositionally biased region" description="Basic residues" evidence="8">
    <location>
        <begin position="219"/>
        <end position="234"/>
    </location>
</feature>
<dbReference type="eggNOG" id="COG1475">
    <property type="taxonomic scope" value="Bacteria"/>
</dbReference>
<dbReference type="InterPro" id="IPR036086">
    <property type="entry name" value="ParB/Sulfiredoxin_sf"/>
</dbReference>
<dbReference type="GO" id="GO:0007059">
    <property type="term" value="P:chromosome segregation"/>
    <property type="evidence" value="ECO:0007669"/>
    <property type="project" value="TreeGrafter"/>
</dbReference>
<evidence type="ECO:0000256" key="1">
    <source>
        <dbReference type="ARBA" id="ARBA00004453"/>
    </source>
</evidence>
<organism evidence="10 11">
    <name type="scientific">Ligilactobacillus ceti DSM 22408</name>
    <dbReference type="NCBI Taxonomy" id="1122146"/>
    <lineage>
        <taxon>Bacteria</taxon>
        <taxon>Bacillati</taxon>
        <taxon>Bacillota</taxon>
        <taxon>Bacilli</taxon>
        <taxon>Lactobacillales</taxon>
        <taxon>Lactobacillaceae</taxon>
        <taxon>Ligilactobacillus</taxon>
    </lineage>
</organism>
<feature type="compositionally biased region" description="Basic residues" evidence="8">
    <location>
        <begin position="290"/>
        <end position="315"/>
    </location>
</feature>
<keyword evidence="4" id="KW-0132">Cell division</keyword>
<keyword evidence="7" id="KW-0131">Cell cycle</keyword>
<dbReference type="AlphaFoldDB" id="A0A0R2KRI4"/>
<keyword evidence="6" id="KW-0717">Septation</keyword>
<evidence type="ECO:0000313" key="11">
    <source>
        <dbReference type="Proteomes" id="UP000051500"/>
    </source>
</evidence>
<keyword evidence="11" id="KW-1185">Reference proteome</keyword>
<dbReference type="RefSeq" id="WP_081653523.1">
    <property type="nucleotide sequence ID" value="NZ_AUHP01000015.1"/>
</dbReference>
<evidence type="ECO:0000256" key="2">
    <source>
        <dbReference type="ARBA" id="ARBA00006295"/>
    </source>
</evidence>
<protein>
    <submittedName>
        <fullName evidence="10">Chromosome partitioning protein, DNA-binding protein</fullName>
    </submittedName>
</protein>
<dbReference type="EMBL" id="JQBZ01000011">
    <property type="protein sequence ID" value="KRN89548.1"/>
    <property type="molecule type" value="Genomic_DNA"/>
</dbReference>
<dbReference type="SUPFAM" id="SSF110849">
    <property type="entry name" value="ParB/Sulfiredoxin"/>
    <property type="match status" value="1"/>
</dbReference>
<evidence type="ECO:0000256" key="4">
    <source>
        <dbReference type="ARBA" id="ARBA00022618"/>
    </source>
</evidence>
<evidence type="ECO:0000256" key="7">
    <source>
        <dbReference type="ARBA" id="ARBA00023306"/>
    </source>
</evidence>
<feature type="region of interest" description="Disordered" evidence="8">
    <location>
        <begin position="219"/>
        <end position="238"/>
    </location>
</feature>
<accession>A0A0R2KRI4</accession>
<dbReference type="Pfam" id="PF02195">
    <property type="entry name" value="ParB_N"/>
    <property type="match status" value="1"/>
</dbReference>
<reference evidence="10 11" key="1">
    <citation type="journal article" date="2015" name="Genome Announc.">
        <title>Expanding the biotechnology potential of lactobacilli through comparative genomics of 213 strains and associated genera.</title>
        <authorList>
            <person name="Sun Z."/>
            <person name="Harris H.M."/>
            <person name="McCann A."/>
            <person name="Guo C."/>
            <person name="Argimon S."/>
            <person name="Zhang W."/>
            <person name="Yang X."/>
            <person name="Jeffery I.B."/>
            <person name="Cooney J.C."/>
            <person name="Kagawa T.F."/>
            <person name="Liu W."/>
            <person name="Song Y."/>
            <person name="Salvetti E."/>
            <person name="Wrobel A."/>
            <person name="Rasinkangas P."/>
            <person name="Parkhill J."/>
            <person name="Rea M.C."/>
            <person name="O'Sullivan O."/>
            <person name="Ritari J."/>
            <person name="Douillard F.P."/>
            <person name="Paul Ross R."/>
            <person name="Yang R."/>
            <person name="Briner A.E."/>
            <person name="Felis G.E."/>
            <person name="de Vos W.M."/>
            <person name="Barrangou R."/>
            <person name="Klaenhammer T.R."/>
            <person name="Caufield P.W."/>
            <person name="Cui Y."/>
            <person name="Zhang H."/>
            <person name="O'Toole P.W."/>
        </authorList>
    </citation>
    <scope>NUCLEOTIDE SEQUENCE [LARGE SCALE GENOMIC DNA]</scope>
    <source>
        <strain evidence="10 11">DSM 22408</strain>
    </source>
</reference>
<dbReference type="InterPro" id="IPR023705">
    <property type="entry name" value="Nucleoid_occlusion_protein"/>
</dbReference>
<comment type="similarity">
    <text evidence="2">Belongs to the ParB family.</text>
</comment>
<dbReference type="PATRIC" id="fig|1122146.4.peg.1263"/>